<evidence type="ECO:0008006" key="4">
    <source>
        <dbReference type="Google" id="ProtNLM"/>
    </source>
</evidence>
<evidence type="ECO:0000256" key="1">
    <source>
        <dbReference type="ARBA" id="ARBA00006545"/>
    </source>
</evidence>
<feature type="non-terminal residue" evidence="2">
    <location>
        <position position="197"/>
    </location>
</feature>
<dbReference type="OrthoDB" id="61483at2759"/>
<dbReference type="GO" id="GO:0045053">
    <property type="term" value="P:protein retention in Golgi apparatus"/>
    <property type="evidence" value="ECO:0007669"/>
    <property type="project" value="TreeGrafter"/>
</dbReference>
<dbReference type="KEGG" id="fcy:FRACYDRAFT_217777"/>
<name>A0A1E7FJC8_9STRA</name>
<dbReference type="PANTHER" id="PTHR16166:SF93">
    <property type="entry name" value="INTERMEMBRANE LIPID TRANSFER PROTEIN VPS13"/>
    <property type="match status" value="1"/>
</dbReference>
<organism evidence="2 3">
    <name type="scientific">Fragilariopsis cylindrus CCMP1102</name>
    <dbReference type="NCBI Taxonomy" id="635003"/>
    <lineage>
        <taxon>Eukaryota</taxon>
        <taxon>Sar</taxon>
        <taxon>Stramenopiles</taxon>
        <taxon>Ochrophyta</taxon>
        <taxon>Bacillariophyta</taxon>
        <taxon>Bacillariophyceae</taxon>
        <taxon>Bacillariophycidae</taxon>
        <taxon>Bacillariales</taxon>
        <taxon>Bacillariaceae</taxon>
        <taxon>Fragilariopsis</taxon>
    </lineage>
</organism>
<dbReference type="PANTHER" id="PTHR16166">
    <property type="entry name" value="VACUOLAR PROTEIN SORTING-ASSOCIATED PROTEIN VPS13"/>
    <property type="match status" value="1"/>
</dbReference>
<dbReference type="InParanoid" id="A0A1E7FJC8"/>
<comment type="similarity">
    <text evidence="1">Belongs to the VPS13 family.</text>
</comment>
<proteinExistence type="inferred from homology"/>
<sequence>MAFFSLDSEYRQWHRERIVNEATNLERVFKRRGIQNADEMLLRPITDVVLGISLGVSGVVMSPYRGARKGGTKGFLIGTGVGVAGLITKPVVGVFDALTHGAQSVHDIAKSVNFLERRYQQVQKLRLPYVFGLMKILRPFDDISARSIYLLGMFPPKTKLKRRLDKRRELHIYTEVLSMEPGVETYAIATSIRVVLI</sequence>
<protein>
    <recommendedName>
        <fullName evidence="4">Vacuolar protein sorting-associated protein 13 DH-like domain-containing protein</fullName>
    </recommendedName>
</protein>
<keyword evidence="3" id="KW-1185">Reference proteome</keyword>
<evidence type="ECO:0000313" key="2">
    <source>
        <dbReference type="EMBL" id="OEU18135.1"/>
    </source>
</evidence>
<evidence type="ECO:0000313" key="3">
    <source>
        <dbReference type="Proteomes" id="UP000095751"/>
    </source>
</evidence>
<dbReference type="EMBL" id="KV784357">
    <property type="protein sequence ID" value="OEU18135.1"/>
    <property type="molecule type" value="Genomic_DNA"/>
</dbReference>
<dbReference type="InterPro" id="IPR026847">
    <property type="entry name" value="VPS13"/>
</dbReference>
<dbReference type="GO" id="GO:0006623">
    <property type="term" value="P:protein targeting to vacuole"/>
    <property type="evidence" value="ECO:0007669"/>
    <property type="project" value="TreeGrafter"/>
</dbReference>
<accession>A0A1E7FJC8</accession>
<dbReference type="AlphaFoldDB" id="A0A1E7FJC8"/>
<reference evidence="2 3" key="1">
    <citation type="submission" date="2016-09" db="EMBL/GenBank/DDBJ databases">
        <title>Extensive genetic diversity and differential bi-allelic expression allows diatom success in the polar Southern Ocean.</title>
        <authorList>
            <consortium name="DOE Joint Genome Institute"/>
            <person name="Mock T."/>
            <person name="Otillar R.P."/>
            <person name="Strauss J."/>
            <person name="Dupont C."/>
            <person name="Frickenhaus S."/>
            <person name="Maumus F."/>
            <person name="Mcmullan M."/>
            <person name="Sanges R."/>
            <person name="Schmutz J."/>
            <person name="Toseland A."/>
            <person name="Valas R."/>
            <person name="Veluchamy A."/>
            <person name="Ward B.J."/>
            <person name="Allen A."/>
            <person name="Barry K."/>
            <person name="Falciatore A."/>
            <person name="Ferrante M."/>
            <person name="Fortunato A.E."/>
            <person name="Gloeckner G."/>
            <person name="Gruber A."/>
            <person name="Hipkin R."/>
            <person name="Janech M."/>
            <person name="Kroth P."/>
            <person name="Leese F."/>
            <person name="Lindquist E."/>
            <person name="Lyon B.R."/>
            <person name="Martin J."/>
            <person name="Mayer C."/>
            <person name="Parker M."/>
            <person name="Quesneville H."/>
            <person name="Raymond J."/>
            <person name="Uhlig C."/>
            <person name="Valentin K.U."/>
            <person name="Worden A.Z."/>
            <person name="Armbrust E.V."/>
            <person name="Bowler C."/>
            <person name="Green B."/>
            <person name="Moulton V."/>
            <person name="Van Oosterhout C."/>
            <person name="Grigoriev I."/>
        </authorList>
    </citation>
    <scope>NUCLEOTIDE SEQUENCE [LARGE SCALE GENOMIC DNA]</scope>
    <source>
        <strain evidence="2 3">CCMP1102</strain>
    </source>
</reference>
<gene>
    <name evidence="2" type="ORF">FRACYDRAFT_217777</name>
</gene>
<dbReference type="Proteomes" id="UP000095751">
    <property type="component" value="Unassembled WGS sequence"/>
</dbReference>